<keyword evidence="3" id="KW-0862">Zinc</keyword>
<dbReference type="Proteomes" id="UP001516400">
    <property type="component" value="Unassembled WGS sequence"/>
</dbReference>
<comment type="caution">
    <text evidence="7">The sequence shown here is derived from an EMBL/GenBank/DDBJ whole genome shotgun (WGS) entry which is preliminary data.</text>
</comment>
<dbReference type="CDD" id="cd15542">
    <property type="entry name" value="PHD_UBR7"/>
    <property type="match status" value="1"/>
</dbReference>
<keyword evidence="2" id="KW-0863">Zinc-finger</keyword>
<name>A0ABD2MGS8_9CUCU</name>
<feature type="domain" description="UBR-type" evidence="6">
    <location>
        <begin position="49"/>
        <end position="126"/>
    </location>
</feature>
<dbReference type="InterPro" id="IPR040204">
    <property type="entry name" value="UBR7"/>
</dbReference>
<feature type="zinc finger region" description="UBR-type" evidence="4">
    <location>
        <begin position="49"/>
        <end position="126"/>
    </location>
</feature>
<evidence type="ECO:0000313" key="8">
    <source>
        <dbReference type="Proteomes" id="UP001516400"/>
    </source>
</evidence>
<evidence type="ECO:0000256" key="1">
    <source>
        <dbReference type="ARBA" id="ARBA00022723"/>
    </source>
</evidence>
<protein>
    <recommendedName>
        <fullName evidence="6">UBR-type domain-containing protein</fullName>
    </recommendedName>
</protein>
<evidence type="ECO:0000313" key="7">
    <source>
        <dbReference type="EMBL" id="KAL3265555.1"/>
    </source>
</evidence>
<evidence type="ECO:0000256" key="4">
    <source>
        <dbReference type="PROSITE-ProRule" id="PRU00508"/>
    </source>
</evidence>
<dbReference type="SMART" id="SM00396">
    <property type="entry name" value="ZnF_UBR1"/>
    <property type="match status" value="1"/>
</dbReference>
<keyword evidence="8" id="KW-1185">Reference proteome</keyword>
<evidence type="ECO:0000256" key="5">
    <source>
        <dbReference type="SAM" id="MobiDB-lite"/>
    </source>
</evidence>
<dbReference type="SUPFAM" id="SSF57903">
    <property type="entry name" value="FYVE/PHD zinc finger"/>
    <property type="match status" value="1"/>
</dbReference>
<feature type="compositionally biased region" description="Acidic residues" evidence="5">
    <location>
        <begin position="243"/>
        <end position="253"/>
    </location>
</feature>
<dbReference type="SMART" id="SM00249">
    <property type="entry name" value="PHD"/>
    <property type="match status" value="1"/>
</dbReference>
<dbReference type="PANTHER" id="PTHR13513:SF9">
    <property type="entry name" value="E3 UBIQUITIN-PROTEIN LIGASE UBR7-RELATED"/>
    <property type="match status" value="1"/>
</dbReference>
<evidence type="ECO:0000259" key="6">
    <source>
        <dbReference type="PROSITE" id="PS51157"/>
    </source>
</evidence>
<evidence type="ECO:0000256" key="2">
    <source>
        <dbReference type="ARBA" id="ARBA00022771"/>
    </source>
</evidence>
<dbReference type="Pfam" id="PF02207">
    <property type="entry name" value="zf-UBR"/>
    <property type="match status" value="1"/>
</dbReference>
<dbReference type="InterPro" id="IPR047506">
    <property type="entry name" value="UBR7-like_UBR-box"/>
</dbReference>
<dbReference type="InterPro" id="IPR003126">
    <property type="entry name" value="Znf_UBR"/>
</dbReference>
<dbReference type="EMBL" id="JABFTP020000001">
    <property type="protein sequence ID" value="KAL3265555.1"/>
    <property type="molecule type" value="Genomic_DNA"/>
</dbReference>
<proteinExistence type="predicted"/>
<gene>
    <name evidence="7" type="ORF">HHI36_009760</name>
</gene>
<keyword evidence="1" id="KW-0479">Metal-binding</keyword>
<dbReference type="GO" id="GO:0008270">
    <property type="term" value="F:zinc ion binding"/>
    <property type="evidence" value="ECO:0007669"/>
    <property type="project" value="UniProtKB-KW"/>
</dbReference>
<reference evidence="7 8" key="1">
    <citation type="journal article" date="2021" name="BMC Biol.">
        <title>Horizontally acquired antibacterial genes associated with adaptive radiation of ladybird beetles.</title>
        <authorList>
            <person name="Li H.S."/>
            <person name="Tang X.F."/>
            <person name="Huang Y.H."/>
            <person name="Xu Z.Y."/>
            <person name="Chen M.L."/>
            <person name="Du X.Y."/>
            <person name="Qiu B.Y."/>
            <person name="Chen P.T."/>
            <person name="Zhang W."/>
            <person name="Slipinski A."/>
            <person name="Escalona H.E."/>
            <person name="Waterhouse R.M."/>
            <person name="Zwick A."/>
            <person name="Pang H."/>
        </authorList>
    </citation>
    <scope>NUCLEOTIDE SEQUENCE [LARGE SCALE GENOMIC DNA]</scope>
    <source>
        <strain evidence="7">SYSU2018</strain>
    </source>
</reference>
<dbReference type="PANTHER" id="PTHR13513">
    <property type="entry name" value="E3 UBIQUITIN-PROTEIN LIGASE UBR7"/>
    <property type="match status" value="1"/>
</dbReference>
<dbReference type="PROSITE" id="PS51157">
    <property type="entry name" value="ZF_UBR"/>
    <property type="match status" value="1"/>
</dbReference>
<organism evidence="7 8">
    <name type="scientific">Cryptolaemus montrouzieri</name>
    <dbReference type="NCBI Taxonomy" id="559131"/>
    <lineage>
        <taxon>Eukaryota</taxon>
        <taxon>Metazoa</taxon>
        <taxon>Ecdysozoa</taxon>
        <taxon>Arthropoda</taxon>
        <taxon>Hexapoda</taxon>
        <taxon>Insecta</taxon>
        <taxon>Pterygota</taxon>
        <taxon>Neoptera</taxon>
        <taxon>Endopterygota</taxon>
        <taxon>Coleoptera</taxon>
        <taxon>Polyphaga</taxon>
        <taxon>Cucujiformia</taxon>
        <taxon>Coccinelloidea</taxon>
        <taxon>Coccinellidae</taxon>
        <taxon>Scymninae</taxon>
        <taxon>Scymnini</taxon>
        <taxon>Cryptolaemus</taxon>
    </lineage>
</organism>
<dbReference type="InterPro" id="IPR011011">
    <property type="entry name" value="Znf_FYVE_PHD"/>
</dbReference>
<sequence>MEEEQIVTPDEEAVEEDPEGSILTLNEVLQYEDQMMEDTAAVLGALNDKNCSYVEGYIKRQALYSCLTCIPEGKTDPDKRAGVCLACSYHCHDGHELIELYTKRNFRCDCGNSKFNDSMKCNLYDDKEPLNEENSYNQNFQGTYCVCSRPYPDPEDPISDEMIQCIICEDWYHSRHLNVQLPLDPFVEMVCFNCVGEHPFLLHYGSLANVEIEDATSENKNDSEEVVAQATEESIETNNGEEIPTDEAPEEPSVDPLSDCRKPKGKCNLSTLFWPDVSWRNKLCTCDVCLEMYGDENVMFLIDAEDPVQIYEEKGKAKTQEIIEDQDRNFLGSMDRVQLIETIAGYNELKSNLADFFKDFAEKKKVIRQEDVKEFFEEMQAKKKRRTEMPYFCR</sequence>
<dbReference type="CDD" id="cd19677">
    <property type="entry name" value="UBR-box_UBR7"/>
    <property type="match status" value="1"/>
</dbReference>
<evidence type="ECO:0000256" key="3">
    <source>
        <dbReference type="ARBA" id="ARBA00022833"/>
    </source>
</evidence>
<dbReference type="AlphaFoldDB" id="A0ABD2MGS8"/>
<dbReference type="InterPro" id="IPR013083">
    <property type="entry name" value="Znf_RING/FYVE/PHD"/>
</dbReference>
<dbReference type="InterPro" id="IPR001965">
    <property type="entry name" value="Znf_PHD"/>
</dbReference>
<accession>A0ABD2MGS8</accession>
<feature type="region of interest" description="Disordered" evidence="5">
    <location>
        <begin position="215"/>
        <end position="257"/>
    </location>
</feature>
<dbReference type="Gene3D" id="3.30.40.10">
    <property type="entry name" value="Zinc/RING finger domain, C3HC4 (zinc finger)"/>
    <property type="match status" value="1"/>
</dbReference>